<keyword evidence="1" id="KW-0560">Oxidoreductase</keyword>
<dbReference type="Proteomes" id="UP000683246">
    <property type="component" value="Chromosome"/>
</dbReference>
<protein>
    <recommendedName>
        <fullName evidence="4">NADH:ubiquinone oxidoreductase-like 20kDa subunit domain-containing protein</fullName>
    </recommendedName>
</protein>
<accession>A0A8J8MN06</accession>
<dbReference type="EMBL" id="CP058649">
    <property type="protein sequence ID" value="QUI24526.1"/>
    <property type="molecule type" value="Genomic_DNA"/>
</dbReference>
<dbReference type="PANTHER" id="PTHR42845">
    <property type="entry name" value="COENZYME F420-REDUCING HYDROGENASE, GAMMA SUBUNIT"/>
    <property type="match status" value="1"/>
</dbReference>
<sequence length="194" mass="21477">MMKMKIYHFDGCGGCQLAIMGMQHDMLQLFELVQLITDNHKNEQVDIGLVIGHYTEGMIKNILGCCDKLLIIGACAHQSYTAIHETLGIEEERLYFVKGCPLSVDELIHVIHCIINGVRPKEKNYPVCVSCKENENICLLLKGMPCKGPITQAGCHAKCIGKGVPCRGCRGLLKDARLDVYETIKENVAEGMKG</sequence>
<dbReference type="SUPFAM" id="SSF56770">
    <property type="entry name" value="HydA/Nqo6-like"/>
    <property type="match status" value="1"/>
</dbReference>
<keyword evidence="3" id="KW-1185">Reference proteome</keyword>
<evidence type="ECO:0000313" key="3">
    <source>
        <dbReference type="Proteomes" id="UP000683246"/>
    </source>
</evidence>
<proteinExistence type="predicted"/>
<gene>
    <name evidence="2" type="ORF">HZI73_20445</name>
</gene>
<dbReference type="InterPro" id="IPR051349">
    <property type="entry name" value="Hydrogenase_assoc-protein"/>
</dbReference>
<name>A0A8J8MN06_9FIRM</name>
<evidence type="ECO:0000313" key="2">
    <source>
        <dbReference type="EMBL" id="QUI24526.1"/>
    </source>
</evidence>
<dbReference type="Gene3D" id="3.40.50.700">
    <property type="entry name" value="NADH:ubiquinone oxidoreductase-like, 20kDa subunit"/>
    <property type="match status" value="1"/>
</dbReference>
<dbReference type="KEGG" id="vpy:HZI73_20445"/>
<dbReference type="PANTHER" id="PTHR42845:SF1">
    <property type="entry name" value="HYDROGENASE SMALL SUBUNIT"/>
    <property type="match status" value="1"/>
</dbReference>
<dbReference type="GO" id="GO:0016491">
    <property type="term" value="F:oxidoreductase activity"/>
    <property type="evidence" value="ECO:0007669"/>
    <property type="project" value="UniProtKB-KW"/>
</dbReference>
<evidence type="ECO:0008006" key="4">
    <source>
        <dbReference type="Google" id="ProtNLM"/>
    </source>
</evidence>
<evidence type="ECO:0000256" key="1">
    <source>
        <dbReference type="ARBA" id="ARBA00023002"/>
    </source>
</evidence>
<organism evidence="2 3">
    <name type="scientific">Vallitalea pronyensis</name>
    <dbReference type="NCBI Taxonomy" id="1348613"/>
    <lineage>
        <taxon>Bacteria</taxon>
        <taxon>Bacillati</taxon>
        <taxon>Bacillota</taxon>
        <taxon>Clostridia</taxon>
        <taxon>Lachnospirales</taxon>
        <taxon>Vallitaleaceae</taxon>
        <taxon>Vallitalea</taxon>
    </lineage>
</organism>
<dbReference type="InterPro" id="IPR037024">
    <property type="entry name" value="NiFe_Hase_small_N_sf"/>
</dbReference>
<reference evidence="2" key="1">
    <citation type="submission" date="2020-07" db="EMBL/GenBank/DDBJ databases">
        <title>Vallitalea pronyensis genome.</title>
        <authorList>
            <person name="Postec A."/>
        </authorList>
    </citation>
    <scope>NUCLEOTIDE SEQUENCE</scope>
    <source>
        <strain evidence="2">FatNI3</strain>
    </source>
</reference>
<dbReference type="RefSeq" id="WP_212695217.1">
    <property type="nucleotide sequence ID" value="NZ_CP058649.1"/>
</dbReference>
<dbReference type="AlphaFoldDB" id="A0A8J8MN06"/>